<dbReference type="RefSeq" id="WP_170055648.1">
    <property type="nucleotide sequence ID" value="NZ_JABBKX010000008.1"/>
</dbReference>
<protein>
    <recommendedName>
        <fullName evidence="3">Nucleoside diphosphate kinase-like domain-containing protein</fullName>
    </recommendedName>
</protein>
<evidence type="ECO:0000313" key="2">
    <source>
        <dbReference type="Proteomes" id="UP000548582"/>
    </source>
</evidence>
<dbReference type="Gene3D" id="3.30.70.141">
    <property type="entry name" value="Nucleoside diphosphate kinase-like domain"/>
    <property type="match status" value="1"/>
</dbReference>
<keyword evidence="2" id="KW-1185">Reference proteome</keyword>
<proteinExistence type="predicted"/>
<dbReference type="SUPFAM" id="SSF54919">
    <property type="entry name" value="Nucleoside diphosphate kinase, NDK"/>
    <property type="match status" value="1"/>
</dbReference>
<comment type="caution">
    <text evidence="1">The sequence shown here is derived from an EMBL/GenBank/DDBJ whole genome shotgun (WGS) entry which is preliminary data.</text>
</comment>
<sequence length="261" mass="27605">MTPEGVLLLKPDGAAPDAVRAALDAALARHGLSVASQRVLQLSPEDVVAIWPMFGGGAHPVMSALYRHYMTSGPSEALLLGGEDAPARCAAVKAEIRSTVEVCAIENAIHAPADAQERAANRAWLFGGATALPDRSWPDWTKRGRSGAALAIPDAEIERIAAAIWADRVAGGWAGVFRYLPDGAGAPWRAELRPGDPNSIDLGLSLLFDTLPGCDFETCVRLYLQAEVAGRAIIATGSRGAMEAVRDALARHRMIVDIVAR</sequence>
<gene>
    <name evidence="1" type="ORF">GWK16_19505</name>
</gene>
<reference evidence="1 2" key="1">
    <citation type="submission" date="2020-03" db="EMBL/GenBank/DDBJ databases">
        <authorList>
            <person name="Sun Q."/>
        </authorList>
    </citation>
    <scope>NUCLEOTIDE SEQUENCE [LARGE SCALE GENOMIC DNA]</scope>
    <source>
        <strain evidence="1 2">JC162</strain>
    </source>
</reference>
<dbReference type="EMBL" id="JABBKX010000008">
    <property type="protein sequence ID" value="NMJ43444.1"/>
    <property type="molecule type" value="Genomic_DNA"/>
</dbReference>
<dbReference type="AlphaFoldDB" id="A0A848EFN1"/>
<evidence type="ECO:0008006" key="3">
    <source>
        <dbReference type="Google" id="ProtNLM"/>
    </source>
</evidence>
<accession>A0A848EFN1</accession>
<dbReference type="InterPro" id="IPR036850">
    <property type="entry name" value="NDK-like_dom_sf"/>
</dbReference>
<name>A0A848EFN1_9PROT</name>
<organism evidence="1 2">
    <name type="scientific">Neoroseomonas marina</name>
    <dbReference type="NCBI Taxonomy" id="1232220"/>
    <lineage>
        <taxon>Bacteria</taxon>
        <taxon>Pseudomonadati</taxon>
        <taxon>Pseudomonadota</taxon>
        <taxon>Alphaproteobacteria</taxon>
        <taxon>Acetobacterales</taxon>
        <taxon>Acetobacteraceae</taxon>
        <taxon>Neoroseomonas</taxon>
    </lineage>
</organism>
<evidence type="ECO:0000313" key="1">
    <source>
        <dbReference type="EMBL" id="NMJ43444.1"/>
    </source>
</evidence>
<dbReference type="Proteomes" id="UP000548582">
    <property type="component" value="Unassembled WGS sequence"/>
</dbReference>